<name>A0A3G8M7Z5_9HYPH</name>
<protein>
    <submittedName>
        <fullName evidence="1">Uncharacterized protein</fullName>
    </submittedName>
</protein>
<dbReference type="KEGG" id="mros:EHO51_15875"/>
<dbReference type="RefSeq" id="WP_124739694.1">
    <property type="nucleotide sequence ID" value="NZ_CP034086.1"/>
</dbReference>
<evidence type="ECO:0000313" key="2">
    <source>
        <dbReference type="Proteomes" id="UP000273982"/>
    </source>
</evidence>
<dbReference type="EMBL" id="CP034086">
    <property type="protein sequence ID" value="AZG78093.1"/>
    <property type="molecule type" value="Genomic_DNA"/>
</dbReference>
<dbReference type="AlphaFoldDB" id="A0A3G8M7Z5"/>
<accession>A0A3G8M7Z5</accession>
<proteinExistence type="predicted"/>
<dbReference type="Gene3D" id="3.20.20.80">
    <property type="entry name" value="Glycosidases"/>
    <property type="match status" value="1"/>
</dbReference>
<reference evidence="1 2" key="1">
    <citation type="submission" date="2018-11" db="EMBL/GenBank/DDBJ databases">
        <title>Genome squencing of methanotrophic bacteria isolated from alkaline groundwater in Korea.</title>
        <authorList>
            <person name="Nguyen L.N."/>
        </authorList>
    </citation>
    <scope>NUCLEOTIDE SEQUENCE [LARGE SCALE GENOMIC DNA]</scope>
    <source>
        <strain evidence="1 2">GW6</strain>
    </source>
</reference>
<evidence type="ECO:0000313" key="1">
    <source>
        <dbReference type="EMBL" id="AZG78093.1"/>
    </source>
</evidence>
<dbReference type="Proteomes" id="UP000273982">
    <property type="component" value="Chromosome"/>
</dbReference>
<gene>
    <name evidence="1" type="ORF">EHO51_15875</name>
</gene>
<sequence>MFTDQGRNHDIEEILAGRQEWGALFKYHWSGRPQLGYYCLSRDKQVLVKHAEQLRDAGVDFIAIDSTNSYYADPEAQHQVFDNRWWDPLTDPVKMVQQPVDALLEIWSGIPGAPKVVPFTPVKNDPSPQAKTITGTPCPKPDMQRFWNERLNPRTGRYKNMGFLYFGKPLWLASRARVKAPAHKCLDADGKHPFASDPEALADLSHFYTIRKMWGLLGSPERAGYSSEEWSFIENCQDRFKELNGSAPCNQRIAFYNGKPEELSVSAAYQRFPGSGYISDKATAVPKLNGATLHRIPSAWAAFRILSRNAMLRS</sequence>
<organism evidence="1 2">
    <name type="scientific">Methylocystis rosea</name>
    <dbReference type="NCBI Taxonomy" id="173366"/>
    <lineage>
        <taxon>Bacteria</taxon>
        <taxon>Pseudomonadati</taxon>
        <taxon>Pseudomonadota</taxon>
        <taxon>Alphaproteobacteria</taxon>
        <taxon>Hyphomicrobiales</taxon>
        <taxon>Methylocystaceae</taxon>
        <taxon>Methylocystis</taxon>
    </lineage>
</organism>